<protein>
    <recommendedName>
        <fullName evidence="1">ATPase AAA-type core domain-containing protein</fullName>
    </recommendedName>
</protein>
<sequence length="82" mass="9241">GWIWASVQTKNRQPIDSLLLDGNTIQNLLNDAKEFLEAEEWYIKAGIPHRRGYILYRPPGTGKTSTVYTVAGELGLDICYLS</sequence>
<evidence type="ECO:0000259" key="1">
    <source>
        <dbReference type="Pfam" id="PF00004"/>
    </source>
</evidence>
<dbReference type="HOGENOM" id="CLU_2564809_0_0_1"/>
<gene>
    <name evidence="2" type="ORF">M422DRAFT_119172</name>
</gene>
<keyword evidence="3" id="KW-1185">Reference proteome</keyword>
<accession>A0A0C9VMG4</accession>
<dbReference type="OrthoDB" id="10251412at2759"/>
<dbReference type="SUPFAM" id="SSF52540">
    <property type="entry name" value="P-loop containing nucleoside triphosphate hydrolases"/>
    <property type="match status" value="1"/>
</dbReference>
<evidence type="ECO:0000313" key="3">
    <source>
        <dbReference type="Proteomes" id="UP000054279"/>
    </source>
</evidence>
<reference evidence="2 3" key="1">
    <citation type="submission" date="2014-06" db="EMBL/GenBank/DDBJ databases">
        <title>Evolutionary Origins and Diversification of the Mycorrhizal Mutualists.</title>
        <authorList>
            <consortium name="DOE Joint Genome Institute"/>
            <consortium name="Mycorrhizal Genomics Consortium"/>
            <person name="Kohler A."/>
            <person name="Kuo A."/>
            <person name="Nagy L.G."/>
            <person name="Floudas D."/>
            <person name="Copeland A."/>
            <person name="Barry K.W."/>
            <person name="Cichocki N."/>
            <person name="Veneault-Fourrey C."/>
            <person name="LaButti K."/>
            <person name="Lindquist E.A."/>
            <person name="Lipzen A."/>
            <person name="Lundell T."/>
            <person name="Morin E."/>
            <person name="Murat C."/>
            <person name="Riley R."/>
            <person name="Ohm R."/>
            <person name="Sun H."/>
            <person name="Tunlid A."/>
            <person name="Henrissat B."/>
            <person name="Grigoriev I.V."/>
            <person name="Hibbett D.S."/>
            <person name="Martin F."/>
        </authorList>
    </citation>
    <scope>NUCLEOTIDE SEQUENCE [LARGE SCALE GENOMIC DNA]</scope>
    <source>
        <strain evidence="2 3">SS14</strain>
    </source>
</reference>
<proteinExistence type="predicted"/>
<dbReference type="EMBL" id="KN837126">
    <property type="protein sequence ID" value="KIJ43027.1"/>
    <property type="molecule type" value="Genomic_DNA"/>
</dbReference>
<feature type="domain" description="ATPase AAA-type core" evidence="1">
    <location>
        <begin position="54"/>
        <end position="81"/>
    </location>
</feature>
<dbReference type="AlphaFoldDB" id="A0A0C9VMG4"/>
<dbReference type="GO" id="GO:0016887">
    <property type="term" value="F:ATP hydrolysis activity"/>
    <property type="evidence" value="ECO:0007669"/>
    <property type="project" value="InterPro"/>
</dbReference>
<evidence type="ECO:0000313" key="2">
    <source>
        <dbReference type="EMBL" id="KIJ43027.1"/>
    </source>
</evidence>
<organism evidence="2 3">
    <name type="scientific">Sphaerobolus stellatus (strain SS14)</name>
    <dbReference type="NCBI Taxonomy" id="990650"/>
    <lineage>
        <taxon>Eukaryota</taxon>
        <taxon>Fungi</taxon>
        <taxon>Dikarya</taxon>
        <taxon>Basidiomycota</taxon>
        <taxon>Agaricomycotina</taxon>
        <taxon>Agaricomycetes</taxon>
        <taxon>Phallomycetidae</taxon>
        <taxon>Geastrales</taxon>
        <taxon>Sphaerobolaceae</taxon>
        <taxon>Sphaerobolus</taxon>
    </lineage>
</organism>
<name>A0A0C9VMG4_SPHS4</name>
<feature type="non-terminal residue" evidence="2">
    <location>
        <position position="1"/>
    </location>
</feature>
<dbReference type="Gene3D" id="3.40.50.300">
    <property type="entry name" value="P-loop containing nucleotide triphosphate hydrolases"/>
    <property type="match status" value="1"/>
</dbReference>
<dbReference type="InterPro" id="IPR050747">
    <property type="entry name" value="Mitochondrial_chaperone_BCS1"/>
</dbReference>
<dbReference type="Pfam" id="PF00004">
    <property type="entry name" value="AAA"/>
    <property type="match status" value="1"/>
</dbReference>
<feature type="non-terminal residue" evidence="2">
    <location>
        <position position="82"/>
    </location>
</feature>
<dbReference type="Proteomes" id="UP000054279">
    <property type="component" value="Unassembled WGS sequence"/>
</dbReference>
<dbReference type="GO" id="GO:0005524">
    <property type="term" value="F:ATP binding"/>
    <property type="evidence" value="ECO:0007669"/>
    <property type="project" value="InterPro"/>
</dbReference>
<dbReference type="InterPro" id="IPR003959">
    <property type="entry name" value="ATPase_AAA_core"/>
</dbReference>
<dbReference type="PANTHER" id="PTHR23070">
    <property type="entry name" value="BCS1 AAA-TYPE ATPASE"/>
    <property type="match status" value="1"/>
</dbReference>
<dbReference type="InterPro" id="IPR027417">
    <property type="entry name" value="P-loop_NTPase"/>
</dbReference>